<feature type="transmembrane region" description="Helical" evidence="1">
    <location>
        <begin position="320"/>
        <end position="342"/>
    </location>
</feature>
<keyword evidence="3" id="KW-1185">Reference proteome</keyword>
<dbReference type="RefSeq" id="WP_145028307.1">
    <property type="nucleotide sequence ID" value="NZ_CP036271.1"/>
</dbReference>
<proteinExistence type="predicted"/>
<feature type="transmembrane region" description="Helical" evidence="1">
    <location>
        <begin position="265"/>
        <end position="285"/>
    </location>
</feature>
<evidence type="ECO:0000313" key="3">
    <source>
        <dbReference type="Proteomes" id="UP000315700"/>
    </source>
</evidence>
<evidence type="ECO:0000313" key="2">
    <source>
        <dbReference type="EMBL" id="QDT53251.1"/>
    </source>
</evidence>
<feature type="transmembrane region" description="Helical" evidence="1">
    <location>
        <begin position="80"/>
        <end position="102"/>
    </location>
</feature>
<dbReference type="KEGG" id="ccos:Pan44_12670"/>
<dbReference type="Pfam" id="PF12730">
    <property type="entry name" value="ABC2_membrane_4"/>
    <property type="match status" value="1"/>
</dbReference>
<dbReference type="OrthoDB" id="261968at2"/>
<name>A0A517SAU7_9PLAN</name>
<organism evidence="2 3">
    <name type="scientific">Caulifigura coniformis</name>
    <dbReference type="NCBI Taxonomy" id="2527983"/>
    <lineage>
        <taxon>Bacteria</taxon>
        <taxon>Pseudomonadati</taxon>
        <taxon>Planctomycetota</taxon>
        <taxon>Planctomycetia</taxon>
        <taxon>Planctomycetales</taxon>
        <taxon>Planctomycetaceae</taxon>
        <taxon>Caulifigura</taxon>
    </lineage>
</organism>
<dbReference type="Proteomes" id="UP000315700">
    <property type="component" value="Chromosome"/>
</dbReference>
<dbReference type="InParanoid" id="A0A517SAU7"/>
<dbReference type="EMBL" id="CP036271">
    <property type="protein sequence ID" value="QDT53251.1"/>
    <property type="molecule type" value="Genomic_DNA"/>
</dbReference>
<gene>
    <name evidence="2" type="ORF">Pan44_12670</name>
</gene>
<keyword evidence="1" id="KW-1133">Transmembrane helix</keyword>
<keyword evidence="1" id="KW-0472">Membrane</keyword>
<feature type="transmembrane region" description="Helical" evidence="1">
    <location>
        <begin position="48"/>
        <end position="68"/>
    </location>
</feature>
<accession>A0A517SAU7</accession>
<sequence>MTAPAQAPSLNPTDQATAEGQSRLGLIARGLWTVLQFEFRKSRTWKRMLVWAGVAMFPAFIIALMLFADDRLPRAGWVSIVFVMACEMVVILNAMLWVAPIVQAELEGKTWLYVVTRPYGRFCLVLGKLVNGVTWTLGAGLLALALVGGVSWIAALPVKQIAGVGSEHDQRVAEAQKLVRQLTSDPKVRQLFDETRGRAGEFPPFQDGGAAFPNLQPHEPEVVFDSVGDALEVGGVLAALAVLGGLAYSSLFCGIGCIIPKRAMLIAFSYTLIFETVVAFVPAIINRLTIQYHLRCLLNRWVDLDVPAEGEQLFFSDWLAAWHVAVLLGMIVLWQIVSLTVIHFRQYVMTDET</sequence>
<reference evidence="2 3" key="1">
    <citation type="submission" date="2019-02" db="EMBL/GenBank/DDBJ databases">
        <title>Deep-cultivation of Planctomycetes and their phenomic and genomic characterization uncovers novel biology.</title>
        <authorList>
            <person name="Wiegand S."/>
            <person name="Jogler M."/>
            <person name="Boedeker C."/>
            <person name="Pinto D."/>
            <person name="Vollmers J."/>
            <person name="Rivas-Marin E."/>
            <person name="Kohn T."/>
            <person name="Peeters S.H."/>
            <person name="Heuer A."/>
            <person name="Rast P."/>
            <person name="Oberbeckmann S."/>
            <person name="Bunk B."/>
            <person name="Jeske O."/>
            <person name="Meyerdierks A."/>
            <person name="Storesund J.E."/>
            <person name="Kallscheuer N."/>
            <person name="Luecker S."/>
            <person name="Lage O.M."/>
            <person name="Pohl T."/>
            <person name="Merkel B.J."/>
            <person name="Hornburger P."/>
            <person name="Mueller R.-W."/>
            <person name="Bruemmer F."/>
            <person name="Labrenz M."/>
            <person name="Spormann A.M."/>
            <person name="Op den Camp H."/>
            <person name="Overmann J."/>
            <person name="Amann R."/>
            <person name="Jetten M.S.M."/>
            <person name="Mascher T."/>
            <person name="Medema M.H."/>
            <person name="Devos D.P."/>
            <person name="Kaster A.-K."/>
            <person name="Ovreas L."/>
            <person name="Rohde M."/>
            <person name="Galperin M.Y."/>
            <person name="Jogler C."/>
        </authorList>
    </citation>
    <scope>NUCLEOTIDE SEQUENCE [LARGE SCALE GENOMIC DNA]</scope>
    <source>
        <strain evidence="2 3">Pan44</strain>
    </source>
</reference>
<feature type="transmembrane region" description="Helical" evidence="1">
    <location>
        <begin position="122"/>
        <end position="155"/>
    </location>
</feature>
<feature type="transmembrane region" description="Helical" evidence="1">
    <location>
        <begin position="236"/>
        <end position="258"/>
    </location>
</feature>
<protein>
    <submittedName>
        <fullName evidence="2">ABC-2 family transporter protein</fullName>
    </submittedName>
</protein>
<keyword evidence="1" id="KW-0812">Transmembrane</keyword>
<evidence type="ECO:0000256" key="1">
    <source>
        <dbReference type="SAM" id="Phobius"/>
    </source>
</evidence>
<dbReference type="AlphaFoldDB" id="A0A517SAU7"/>